<protein>
    <submittedName>
        <fullName evidence="3">Uncharacterized protein</fullName>
    </submittedName>
</protein>
<comment type="similarity">
    <text evidence="1">Belongs to the short-chain dehydrogenases/reductases (SDR) family.</text>
</comment>
<dbReference type="GO" id="GO:0016614">
    <property type="term" value="F:oxidoreductase activity, acting on CH-OH group of donors"/>
    <property type="evidence" value="ECO:0007669"/>
    <property type="project" value="UniProtKB-ARBA"/>
</dbReference>
<dbReference type="InterPro" id="IPR036291">
    <property type="entry name" value="NAD(P)-bd_dom_sf"/>
</dbReference>
<dbReference type="SUPFAM" id="SSF51735">
    <property type="entry name" value="NAD(P)-binding Rossmann-fold domains"/>
    <property type="match status" value="1"/>
</dbReference>
<comment type="caution">
    <text evidence="3">The sequence shown here is derived from an EMBL/GenBank/DDBJ whole genome shotgun (WGS) entry which is preliminary data.</text>
</comment>
<evidence type="ECO:0000256" key="2">
    <source>
        <dbReference type="ARBA" id="ARBA00023002"/>
    </source>
</evidence>
<organism evidence="3 4">
    <name type="scientific">Papaver nudicaule</name>
    <name type="common">Iceland poppy</name>
    <dbReference type="NCBI Taxonomy" id="74823"/>
    <lineage>
        <taxon>Eukaryota</taxon>
        <taxon>Viridiplantae</taxon>
        <taxon>Streptophyta</taxon>
        <taxon>Embryophyta</taxon>
        <taxon>Tracheophyta</taxon>
        <taxon>Spermatophyta</taxon>
        <taxon>Magnoliopsida</taxon>
        <taxon>Ranunculales</taxon>
        <taxon>Papaveraceae</taxon>
        <taxon>Papaveroideae</taxon>
        <taxon>Papaver</taxon>
    </lineage>
</organism>
<dbReference type="Proteomes" id="UP001177140">
    <property type="component" value="Unassembled WGS sequence"/>
</dbReference>
<name>A0AA41UXK4_PAPNU</name>
<accession>A0AA41UXK4</accession>
<evidence type="ECO:0000313" key="3">
    <source>
        <dbReference type="EMBL" id="MCL7023241.1"/>
    </source>
</evidence>
<dbReference type="Pfam" id="PF00106">
    <property type="entry name" value="adh_short"/>
    <property type="match status" value="1"/>
</dbReference>
<sequence length="139" mass="14749">MATGIIPLKFSMKLKGFGSLQGKVALVSGGASGIGRAVCNCFALEGATVAFTYVKSQEEKDAKDTFQMIKQAKISDAKDPICIPTDLGYDENCKQVVDAVVNALGKIDILVNNAAEQHKAESCTINGGPKICQKPYDPH</sequence>
<dbReference type="EMBL" id="JAJJMA010020192">
    <property type="protein sequence ID" value="MCL7023241.1"/>
    <property type="molecule type" value="Genomic_DNA"/>
</dbReference>
<dbReference type="Gene3D" id="3.40.50.720">
    <property type="entry name" value="NAD(P)-binding Rossmann-like Domain"/>
    <property type="match status" value="1"/>
</dbReference>
<gene>
    <name evidence="3" type="ORF">MKW94_001883</name>
</gene>
<evidence type="ECO:0000256" key="1">
    <source>
        <dbReference type="ARBA" id="ARBA00006484"/>
    </source>
</evidence>
<keyword evidence="2" id="KW-0560">Oxidoreductase</keyword>
<dbReference type="AlphaFoldDB" id="A0AA41UXK4"/>
<proteinExistence type="inferred from homology"/>
<dbReference type="PANTHER" id="PTHR48107">
    <property type="entry name" value="NADPH-DEPENDENT ALDEHYDE REDUCTASE-LIKE PROTEIN, CHLOROPLASTIC-RELATED"/>
    <property type="match status" value="1"/>
</dbReference>
<evidence type="ECO:0000313" key="4">
    <source>
        <dbReference type="Proteomes" id="UP001177140"/>
    </source>
</evidence>
<dbReference type="InterPro" id="IPR002347">
    <property type="entry name" value="SDR_fam"/>
</dbReference>
<keyword evidence="4" id="KW-1185">Reference proteome</keyword>
<dbReference type="PRINTS" id="PR00081">
    <property type="entry name" value="GDHRDH"/>
</dbReference>
<reference evidence="3" key="1">
    <citation type="submission" date="2022-03" db="EMBL/GenBank/DDBJ databases">
        <title>A functionally conserved STORR gene fusion in Papaver species that diverged 16.8 million years ago.</title>
        <authorList>
            <person name="Catania T."/>
        </authorList>
    </citation>
    <scope>NUCLEOTIDE SEQUENCE</scope>
    <source>
        <strain evidence="3">S-191538</strain>
    </source>
</reference>
<dbReference type="PANTHER" id="PTHR48107:SF16">
    <property type="entry name" value="NADPH-DEPENDENT ALDEHYDE REDUCTASE 1, CHLOROPLASTIC"/>
    <property type="match status" value="1"/>
</dbReference>